<feature type="domain" description="Endoribonuclease L-PSP/chorismate mutase-like" evidence="1">
    <location>
        <begin position="29"/>
        <end position="141"/>
    </location>
</feature>
<dbReference type="PANTHER" id="PTHR43760">
    <property type="entry name" value="ENDORIBONUCLEASE-RELATED"/>
    <property type="match status" value="1"/>
</dbReference>
<comment type="caution">
    <text evidence="2">The sequence shown here is derived from an EMBL/GenBank/DDBJ whole genome shotgun (WGS) entry which is preliminary data.</text>
</comment>
<dbReference type="Gene3D" id="3.30.1330.40">
    <property type="entry name" value="RutC-like"/>
    <property type="match status" value="1"/>
</dbReference>
<keyword evidence="3" id="KW-1185">Reference proteome</keyword>
<dbReference type="CDD" id="cd02199">
    <property type="entry name" value="YjgF_YER057c_UK114_like_1"/>
    <property type="match status" value="1"/>
</dbReference>
<gene>
    <name evidence="2" type="ORF">VF724_06260</name>
</gene>
<dbReference type="RefSeq" id="WP_371753372.1">
    <property type="nucleotide sequence ID" value="NZ_JAYJLD010000006.1"/>
</dbReference>
<protein>
    <submittedName>
        <fullName evidence="2">RidA family protein</fullName>
    </submittedName>
</protein>
<dbReference type="InterPro" id="IPR013813">
    <property type="entry name" value="Endoribo_LPSP/chorism_mut-like"/>
</dbReference>
<dbReference type="InterPro" id="IPR035959">
    <property type="entry name" value="RutC-like_sf"/>
</dbReference>
<evidence type="ECO:0000313" key="2">
    <source>
        <dbReference type="EMBL" id="MEB3101266.1"/>
    </source>
</evidence>
<evidence type="ECO:0000259" key="1">
    <source>
        <dbReference type="Pfam" id="PF14588"/>
    </source>
</evidence>
<dbReference type="EMBL" id="JAYJLD010000006">
    <property type="protein sequence ID" value="MEB3101266.1"/>
    <property type="molecule type" value="Genomic_DNA"/>
</dbReference>
<accession>A0ABU5ZHX1</accession>
<organism evidence="2 3">
    <name type="scientific">Ferviditalea candida</name>
    <dbReference type="NCBI Taxonomy" id="3108399"/>
    <lineage>
        <taxon>Bacteria</taxon>
        <taxon>Bacillati</taxon>
        <taxon>Bacillota</taxon>
        <taxon>Bacilli</taxon>
        <taxon>Bacillales</taxon>
        <taxon>Paenibacillaceae</taxon>
        <taxon>Ferviditalea</taxon>
    </lineage>
</organism>
<sequence>MTRNHNRSAITESKARGGWLSETAAPSKPAGHYEPAVLSGNLLYISGVTPKRDGILLYRGKVGRDLTAEEAYQAARLCGQIILAQIQASIGSLDRIEQMVKLTGYVACEDTFTQHPFVINGASDILLDVLGERGKHARCALGVVSLPGGAAVEVEALVRLCE</sequence>
<evidence type="ECO:0000313" key="3">
    <source>
        <dbReference type="Proteomes" id="UP001310386"/>
    </source>
</evidence>
<proteinExistence type="predicted"/>
<reference evidence="2" key="1">
    <citation type="submission" date="2023-12" db="EMBL/GenBank/DDBJ databases">
        <title>Fervidustalea candida gen. nov., sp. nov., a novel member of the family Paenibacillaceae isolated from a geothermal area.</title>
        <authorList>
            <person name="Li W.-J."/>
            <person name="Jiao J.-Y."/>
            <person name="Chen Y."/>
        </authorList>
    </citation>
    <scope>NUCLEOTIDE SEQUENCE</scope>
    <source>
        <strain evidence="2">SYSU GA230002</strain>
    </source>
</reference>
<dbReference type="SUPFAM" id="SSF55298">
    <property type="entry name" value="YjgF-like"/>
    <property type="match status" value="1"/>
</dbReference>
<dbReference type="Proteomes" id="UP001310386">
    <property type="component" value="Unassembled WGS sequence"/>
</dbReference>
<name>A0ABU5ZHX1_9BACL</name>
<dbReference type="Pfam" id="PF14588">
    <property type="entry name" value="YjgF_endoribonc"/>
    <property type="match status" value="1"/>
</dbReference>
<dbReference type="PANTHER" id="PTHR43760:SF1">
    <property type="entry name" value="ENDORIBONUCLEASE L-PSP_CHORISMATE MUTASE-LIKE DOMAIN-CONTAINING PROTEIN"/>
    <property type="match status" value="1"/>
</dbReference>